<dbReference type="RefSeq" id="XP_013923294.1">
    <property type="nucleotide sequence ID" value="XM_014067819.1"/>
</dbReference>
<keyword evidence="4" id="KW-0175">Coiled coil</keyword>
<sequence length="91" mass="10550">MSEAALNGDEEEVINYDSEEDNQVKRKPRLFCDICDCFDLHDTEDCPTQAQAPEEPPHSTYHGSRKEERPYCTICEMFGHWTANCNDDETF</sequence>
<dbReference type="Pfam" id="PF16641">
    <property type="entry name" value="CLIP1_ZNF"/>
    <property type="match status" value="2"/>
</dbReference>
<evidence type="ECO:0000256" key="1">
    <source>
        <dbReference type="ARBA" id="ARBA00004245"/>
    </source>
</evidence>
<feature type="domain" description="CLIP1 zinc knuckle" evidence="7">
    <location>
        <begin position="29"/>
        <end position="46"/>
    </location>
</feature>
<evidence type="ECO:0000256" key="6">
    <source>
        <dbReference type="SAM" id="MobiDB-lite"/>
    </source>
</evidence>
<evidence type="ECO:0000313" key="9">
    <source>
        <dbReference type="RefSeq" id="XP_013923294.1"/>
    </source>
</evidence>
<accession>A0A6I9YH43</accession>
<keyword evidence="8" id="KW-1185">Reference proteome</keyword>
<dbReference type="AlphaFoldDB" id="A0A6I9YH43"/>
<dbReference type="GeneID" id="106550039"/>
<dbReference type="OrthoDB" id="9355395at2759"/>
<evidence type="ECO:0000256" key="2">
    <source>
        <dbReference type="ARBA" id="ARBA00022490"/>
    </source>
</evidence>
<dbReference type="InterPro" id="IPR032108">
    <property type="entry name" value="CLIP1_ZNF"/>
</dbReference>
<evidence type="ECO:0000256" key="4">
    <source>
        <dbReference type="ARBA" id="ARBA00023054"/>
    </source>
</evidence>
<feature type="region of interest" description="Disordered" evidence="6">
    <location>
        <begin position="1"/>
        <end position="20"/>
    </location>
</feature>
<protein>
    <submittedName>
        <fullName evidence="9">CAP-Gly domain-containing linker protein 1-like</fullName>
    </submittedName>
</protein>
<dbReference type="KEGG" id="tsr:106550039"/>
<gene>
    <name evidence="9" type="primary">LOC106550039</name>
</gene>
<dbReference type="Proteomes" id="UP000504617">
    <property type="component" value="Unplaced"/>
</dbReference>
<organism evidence="8 9">
    <name type="scientific">Thamnophis sirtalis</name>
    <dbReference type="NCBI Taxonomy" id="35019"/>
    <lineage>
        <taxon>Eukaryota</taxon>
        <taxon>Metazoa</taxon>
        <taxon>Chordata</taxon>
        <taxon>Craniata</taxon>
        <taxon>Vertebrata</taxon>
        <taxon>Euteleostomi</taxon>
        <taxon>Lepidosauria</taxon>
        <taxon>Squamata</taxon>
        <taxon>Bifurcata</taxon>
        <taxon>Unidentata</taxon>
        <taxon>Episquamata</taxon>
        <taxon>Toxicofera</taxon>
        <taxon>Serpentes</taxon>
        <taxon>Colubroidea</taxon>
        <taxon>Colubridae</taxon>
        <taxon>Natricinae</taxon>
        <taxon>Thamnophis</taxon>
    </lineage>
</organism>
<feature type="domain" description="CLIP1 zinc knuckle" evidence="7">
    <location>
        <begin position="69"/>
        <end position="85"/>
    </location>
</feature>
<evidence type="ECO:0000313" key="8">
    <source>
        <dbReference type="Proteomes" id="UP000504617"/>
    </source>
</evidence>
<name>A0A6I9YH43_9SAUR</name>
<keyword evidence="5" id="KW-0206">Cytoskeleton</keyword>
<keyword evidence="3" id="KW-0493">Microtubule</keyword>
<keyword evidence="2" id="KW-0963">Cytoplasm</keyword>
<dbReference type="GO" id="GO:0005874">
    <property type="term" value="C:microtubule"/>
    <property type="evidence" value="ECO:0007669"/>
    <property type="project" value="UniProtKB-KW"/>
</dbReference>
<feature type="region of interest" description="Disordered" evidence="6">
    <location>
        <begin position="46"/>
        <end position="65"/>
    </location>
</feature>
<proteinExistence type="predicted"/>
<evidence type="ECO:0000256" key="3">
    <source>
        <dbReference type="ARBA" id="ARBA00022701"/>
    </source>
</evidence>
<evidence type="ECO:0000256" key="5">
    <source>
        <dbReference type="ARBA" id="ARBA00023212"/>
    </source>
</evidence>
<evidence type="ECO:0000259" key="7">
    <source>
        <dbReference type="Pfam" id="PF16641"/>
    </source>
</evidence>
<feature type="compositionally biased region" description="Acidic residues" evidence="6">
    <location>
        <begin position="8"/>
        <end position="20"/>
    </location>
</feature>
<comment type="subcellular location">
    <subcellularLocation>
        <location evidence="1">Cytoplasm</location>
        <location evidence="1">Cytoskeleton</location>
    </subcellularLocation>
</comment>
<reference evidence="9" key="1">
    <citation type="submission" date="2025-08" db="UniProtKB">
        <authorList>
            <consortium name="RefSeq"/>
        </authorList>
    </citation>
    <scope>IDENTIFICATION</scope>
    <source>
        <tissue evidence="9">Skeletal muscle</tissue>
    </source>
</reference>